<dbReference type="GO" id="GO:0030295">
    <property type="term" value="F:protein kinase activator activity"/>
    <property type="evidence" value="ECO:0007669"/>
    <property type="project" value="TreeGrafter"/>
</dbReference>
<keyword evidence="7" id="KW-0902">Two-component regulatory system</keyword>
<feature type="domain" description="PAC" evidence="12">
    <location>
        <begin position="105"/>
        <end position="157"/>
    </location>
</feature>
<dbReference type="CDD" id="cd00082">
    <property type="entry name" value="HisKA"/>
    <property type="match status" value="1"/>
</dbReference>
<comment type="catalytic activity">
    <reaction evidence="1">
        <text>ATP + protein L-histidine = ADP + protein N-phospho-L-histidine.</text>
        <dbReference type="EC" id="2.7.13.3"/>
    </reaction>
</comment>
<evidence type="ECO:0000256" key="7">
    <source>
        <dbReference type="ARBA" id="ARBA00023012"/>
    </source>
</evidence>
<dbReference type="InterPro" id="IPR005467">
    <property type="entry name" value="His_kinase_dom"/>
</dbReference>
<dbReference type="CDD" id="cd00130">
    <property type="entry name" value="PAS"/>
    <property type="match status" value="1"/>
</dbReference>
<name>A0A1F2WEU8_9ACTN</name>
<dbReference type="SUPFAM" id="SSF55785">
    <property type="entry name" value="PYP-like sensor domain (PAS domain)"/>
    <property type="match status" value="1"/>
</dbReference>
<comment type="subcellular location">
    <subcellularLocation>
        <location evidence="2">Cell membrane</location>
    </subcellularLocation>
</comment>
<keyword evidence="5" id="KW-0808">Transferase</keyword>
<dbReference type="PANTHER" id="PTHR42878">
    <property type="entry name" value="TWO-COMPONENT HISTIDINE KINASE"/>
    <property type="match status" value="1"/>
</dbReference>
<evidence type="ECO:0000313" key="14">
    <source>
        <dbReference type="Proteomes" id="UP000177876"/>
    </source>
</evidence>
<evidence type="ECO:0000256" key="2">
    <source>
        <dbReference type="ARBA" id="ARBA00004236"/>
    </source>
</evidence>
<keyword evidence="8" id="KW-0472">Membrane</keyword>
<dbReference type="PANTHER" id="PTHR42878:SF15">
    <property type="entry name" value="BACTERIOPHYTOCHROME"/>
    <property type="match status" value="1"/>
</dbReference>
<dbReference type="SUPFAM" id="SSF55874">
    <property type="entry name" value="ATPase domain of HSP90 chaperone/DNA topoisomerase II/histidine kinase"/>
    <property type="match status" value="1"/>
</dbReference>
<dbReference type="PROSITE" id="PS50112">
    <property type="entry name" value="PAS"/>
    <property type="match status" value="1"/>
</dbReference>
<dbReference type="PROSITE" id="PS50113">
    <property type="entry name" value="PAC"/>
    <property type="match status" value="1"/>
</dbReference>
<dbReference type="InterPro" id="IPR050351">
    <property type="entry name" value="BphY/WalK/GraS-like"/>
</dbReference>
<comment type="caution">
    <text evidence="13">The sequence shown here is derived from an EMBL/GenBank/DDBJ whole genome shotgun (WGS) entry which is preliminary data.</text>
</comment>
<dbReference type="Pfam" id="PF02518">
    <property type="entry name" value="HATPase_c"/>
    <property type="match status" value="1"/>
</dbReference>
<evidence type="ECO:0000256" key="4">
    <source>
        <dbReference type="ARBA" id="ARBA00022553"/>
    </source>
</evidence>
<dbReference type="InterPro" id="IPR036097">
    <property type="entry name" value="HisK_dim/P_sf"/>
</dbReference>
<accession>A0A1F2WEU8</accession>
<dbReference type="EC" id="2.7.13.3" evidence="3"/>
<proteinExistence type="predicted"/>
<keyword evidence="6" id="KW-0418">Kinase</keyword>
<evidence type="ECO:0000256" key="3">
    <source>
        <dbReference type="ARBA" id="ARBA00012438"/>
    </source>
</evidence>
<evidence type="ECO:0000259" key="11">
    <source>
        <dbReference type="PROSITE" id="PS50112"/>
    </source>
</evidence>
<feature type="domain" description="Histidine kinase" evidence="10">
    <location>
        <begin position="168"/>
        <end position="382"/>
    </location>
</feature>
<dbReference type="GO" id="GO:0000156">
    <property type="term" value="F:phosphorelay response regulator activity"/>
    <property type="evidence" value="ECO:0007669"/>
    <property type="project" value="TreeGrafter"/>
</dbReference>
<gene>
    <name evidence="13" type="ORF">A2Y75_09670</name>
</gene>
<dbReference type="PROSITE" id="PS50109">
    <property type="entry name" value="HIS_KIN"/>
    <property type="match status" value="1"/>
</dbReference>
<organism evidence="13 14">
    <name type="scientific">Candidatus Solincola sediminis</name>
    <dbReference type="NCBI Taxonomy" id="1797199"/>
    <lineage>
        <taxon>Bacteria</taxon>
        <taxon>Bacillati</taxon>
        <taxon>Actinomycetota</taxon>
        <taxon>Candidatus Geothermincolia</taxon>
        <taxon>Candidatus Geothermincolales</taxon>
        <taxon>Candidatus Geothermincolaceae</taxon>
        <taxon>Candidatus Solincola</taxon>
    </lineage>
</organism>
<dbReference type="Pfam" id="PF00512">
    <property type="entry name" value="HisKA"/>
    <property type="match status" value="1"/>
</dbReference>
<evidence type="ECO:0000259" key="10">
    <source>
        <dbReference type="PROSITE" id="PS50109"/>
    </source>
</evidence>
<protein>
    <recommendedName>
        <fullName evidence="9">Sensor-like histidine kinase SenX3</fullName>
        <ecNumber evidence="3">2.7.13.3</ecNumber>
    </recommendedName>
</protein>
<dbReference type="InterPro" id="IPR003661">
    <property type="entry name" value="HisK_dim/P_dom"/>
</dbReference>
<dbReference type="STRING" id="1797197.A2Y75_09670"/>
<dbReference type="GO" id="GO:0000155">
    <property type="term" value="F:phosphorelay sensor kinase activity"/>
    <property type="evidence" value="ECO:0007669"/>
    <property type="project" value="InterPro"/>
</dbReference>
<dbReference type="EMBL" id="MELK01000054">
    <property type="protein sequence ID" value="OFW55380.1"/>
    <property type="molecule type" value="Genomic_DNA"/>
</dbReference>
<dbReference type="Gene3D" id="3.30.450.20">
    <property type="entry name" value="PAS domain"/>
    <property type="match status" value="1"/>
</dbReference>
<dbReference type="Pfam" id="PF08448">
    <property type="entry name" value="PAS_4"/>
    <property type="match status" value="1"/>
</dbReference>
<dbReference type="SMART" id="SM00387">
    <property type="entry name" value="HATPase_c"/>
    <property type="match status" value="1"/>
</dbReference>
<evidence type="ECO:0000256" key="1">
    <source>
        <dbReference type="ARBA" id="ARBA00000085"/>
    </source>
</evidence>
<reference evidence="13 14" key="1">
    <citation type="journal article" date="2016" name="Nat. Commun.">
        <title>Thousands of microbial genomes shed light on interconnected biogeochemical processes in an aquifer system.</title>
        <authorList>
            <person name="Anantharaman K."/>
            <person name="Brown C.T."/>
            <person name="Hug L.A."/>
            <person name="Sharon I."/>
            <person name="Castelle C.J."/>
            <person name="Probst A.J."/>
            <person name="Thomas B.C."/>
            <person name="Singh A."/>
            <person name="Wilkins M.J."/>
            <person name="Karaoz U."/>
            <person name="Brodie E.L."/>
            <person name="Williams K.H."/>
            <person name="Hubbard S.S."/>
            <person name="Banfield J.F."/>
        </authorList>
    </citation>
    <scope>NUCLEOTIDE SEQUENCE [LARGE SCALE GENOMIC DNA]</scope>
</reference>
<dbReference type="Proteomes" id="UP000177876">
    <property type="component" value="Unassembled WGS sequence"/>
</dbReference>
<dbReference type="GO" id="GO:0005886">
    <property type="term" value="C:plasma membrane"/>
    <property type="evidence" value="ECO:0007669"/>
    <property type="project" value="UniProtKB-SubCell"/>
</dbReference>
<evidence type="ECO:0000256" key="5">
    <source>
        <dbReference type="ARBA" id="ARBA00022679"/>
    </source>
</evidence>
<dbReference type="InterPro" id="IPR035965">
    <property type="entry name" value="PAS-like_dom_sf"/>
</dbReference>
<evidence type="ECO:0000256" key="8">
    <source>
        <dbReference type="ARBA" id="ARBA00023136"/>
    </source>
</evidence>
<dbReference type="NCBIfam" id="TIGR00229">
    <property type="entry name" value="sensory_box"/>
    <property type="match status" value="1"/>
</dbReference>
<evidence type="ECO:0000259" key="12">
    <source>
        <dbReference type="PROSITE" id="PS50113"/>
    </source>
</evidence>
<dbReference type="InterPro" id="IPR000700">
    <property type="entry name" value="PAS-assoc_C"/>
</dbReference>
<dbReference type="Gene3D" id="3.30.565.10">
    <property type="entry name" value="Histidine kinase-like ATPase, C-terminal domain"/>
    <property type="match status" value="1"/>
</dbReference>
<dbReference type="InterPro" id="IPR003594">
    <property type="entry name" value="HATPase_dom"/>
</dbReference>
<dbReference type="InterPro" id="IPR004358">
    <property type="entry name" value="Sig_transdc_His_kin-like_C"/>
</dbReference>
<dbReference type="GO" id="GO:0007234">
    <property type="term" value="P:osmosensory signaling via phosphorelay pathway"/>
    <property type="evidence" value="ECO:0007669"/>
    <property type="project" value="TreeGrafter"/>
</dbReference>
<dbReference type="PRINTS" id="PR00344">
    <property type="entry name" value="BCTRLSENSOR"/>
</dbReference>
<evidence type="ECO:0000256" key="6">
    <source>
        <dbReference type="ARBA" id="ARBA00022777"/>
    </source>
</evidence>
<keyword evidence="4" id="KW-0597">Phosphoprotein</keyword>
<dbReference type="SUPFAM" id="SSF47384">
    <property type="entry name" value="Homodimeric domain of signal transducing histidine kinase"/>
    <property type="match status" value="1"/>
</dbReference>
<dbReference type="InterPro" id="IPR036890">
    <property type="entry name" value="HATPase_C_sf"/>
</dbReference>
<sequence>MREDPRTEERLLEDLAQLQLQEEQVESDRSEEAVREDKETLRALLDAITDSVILMDTEGIILTINKTGANRLGGAPLSMVGTDLHGYLPEELSKTRRAWLDEVIESGEPRHFTDIRDGMHIESSLIPILDGNNKVRQIVVFARDVTDHIMLEEALLARSQELEAFGHTISHDLRNPLSVIEGYALTATGAIEEGSREIVEESLESITKAVRRLENFIENLLAYAKAGTPEGLASRVEPTEVVEGLLEEYASRIRAAGARIDIVGDLPAIRVDRMRFEQVMVNLLDNALKFSSRNPEPKIEIGAKKDGGRIILRMSDNGIGIDGQLWEMVFEPFKRFSVSESPGLGIGLSTVRRAVIGWGGEVWMESVPGRGSTCYFTAPAADD</sequence>
<dbReference type="InterPro" id="IPR000014">
    <property type="entry name" value="PAS"/>
</dbReference>
<evidence type="ECO:0000256" key="9">
    <source>
        <dbReference type="ARBA" id="ARBA00039401"/>
    </source>
</evidence>
<dbReference type="SMART" id="SM00388">
    <property type="entry name" value="HisKA"/>
    <property type="match status" value="1"/>
</dbReference>
<evidence type="ECO:0000313" key="13">
    <source>
        <dbReference type="EMBL" id="OFW55380.1"/>
    </source>
</evidence>
<feature type="domain" description="PAS" evidence="11">
    <location>
        <begin position="37"/>
        <end position="107"/>
    </location>
</feature>
<dbReference type="AlphaFoldDB" id="A0A1F2WEU8"/>
<dbReference type="SMART" id="SM00091">
    <property type="entry name" value="PAS"/>
    <property type="match status" value="1"/>
</dbReference>
<dbReference type="InterPro" id="IPR013656">
    <property type="entry name" value="PAS_4"/>
</dbReference>
<dbReference type="Gene3D" id="1.10.287.130">
    <property type="match status" value="1"/>
</dbReference>